<proteinExistence type="predicted"/>
<feature type="domain" description="N-acetyltransferase" evidence="1">
    <location>
        <begin position="5"/>
        <end position="153"/>
    </location>
</feature>
<dbReference type="InterPro" id="IPR000182">
    <property type="entry name" value="GNAT_dom"/>
</dbReference>
<accession>A0A1I5CVP7</accession>
<name>A0A1I5CVP7_9CLOT</name>
<reference evidence="2 3" key="1">
    <citation type="submission" date="2016-10" db="EMBL/GenBank/DDBJ databases">
        <authorList>
            <person name="de Groot N.N."/>
        </authorList>
    </citation>
    <scope>NUCLEOTIDE SEQUENCE [LARGE SCALE GENOMIC DNA]</scope>
    <source>
        <strain evidence="2 3">ML2</strain>
    </source>
</reference>
<keyword evidence="2" id="KW-0689">Ribosomal protein</keyword>
<keyword evidence="2" id="KW-0687">Ribonucleoprotein</keyword>
<dbReference type="OrthoDB" id="9794197at2"/>
<dbReference type="GO" id="GO:0016747">
    <property type="term" value="F:acyltransferase activity, transferring groups other than amino-acyl groups"/>
    <property type="evidence" value="ECO:0007669"/>
    <property type="project" value="InterPro"/>
</dbReference>
<dbReference type="EMBL" id="FOVK01000007">
    <property type="protein sequence ID" value="SFN91018.1"/>
    <property type="molecule type" value="Genomic_DNA"/>
</dbReference>
<evidence type="ECO:0000313" key="2">
    <source>
        <dbReference type="EMBL" id="SFN91018.1"/>
    </source>
</evidence>
<evidence type="ECO:0000313" key="3">
    <source>
        <dbReference type="Proteomes" id="UP000181899"/>
    </source>
</evidence>
<sequence length="154" mass="18144">MSDHYSIRPATEKDESDMINLSRIIADHYTRSYLGDEVVDWYINSGNCDSDIRKGLKNSTLLLLDEKIIGIMTWHENQLQGFMIDPYYHGTGAAQYFCNQIIPEKLALYNELHLECFDKNHRGISFYKKNGWKEYGRLKDELIHGYRIFLKLEK</sequence>
<dbReference type="GO" id="GO:0005840">
    <property type="term" value="C:ribosome"/>
    <property type="evidence" value="ECO:0007669"/>
    <property type="project" value="UniProtKB-KW"/>
</dbReference>
<gene>
    <name evidence="2" type="ORF">SAMN04488695_10779</name>
</gene>
<keyword evidence="3" id="KW-1185">Reference proteome</keyword>
<dbReference type="PROSITE" id="PS51186">
    <property type="entry name" value="GNAT"/>
    <property type="match status" value="1"/>
</dbReference>
<dbReference type="AlphaFoldDB" id="A0A1I5CVP7"/>
<dbReference type="Proteomes" id="UP000181899">
    <property type="component" value="Unassembled WGS sequence"/>
</dbReference>
<protein>
    <submittedName>
        <fullName evidence="2">Ribosomal protein S18 acetylase RimI</fullName>
    </submittedName>
</protein>
<dbReference type="SUPFAM" id="SSF55729">
    <property type="entry name" value="Acyl-CoA N-acyltransferases (Nat)"/>
    <property type="match status" value="1"/>
</dbReference>
<dbReference type="RefSeq" id="WP_074912351.1">
    <property type="nucleotide sequence ID" value="NZ_FOVK01000007.1"/>
</dbReference>
<organism evidence="2 3">
    <name type="scientific">Proteiniclasticum ruminis</name>
    <dbReference type="NCBI Taxonomy" id="398199"/>
    <lineage>
        <taxon>Bacteria</taxon>
        <taxon>Bacillati</taxon>
        <taxon>Bacillota</taxon>
        <taxon>Clostridia</taxon>
        <taxon>Eubacteriales</taxon>
        <taxon>Clostridiaceae</taxon>
        <taxon>Proteiniclasticum</taxon>
    </lineage>
</organism>
<dbReference type="InterPro" id="IPR016181">
    <property type="entry name" value="Acyl_CoA_acyltransferase"/>
</dbReference>
<evidence type="ECO:0000259" key="1">
    <source>
        <dbReference type="PROSITE" id="PS51186"/>
    </source>
</evidence>
<dbReference type="Gene3D" id="3.40.630.30">
    <property type="match status" value="1"/>
</dbReference>